<accession>A0ABY0K1T2</accession>
<evidence type="ECO:0000313" key="2">
    <source>
        <dbReference type="Proteomes" id="UP000182448"/>
    </source>
</evidence>
<protein>
    <submittedName>
        <fullName evidence="1">Uncharacterized protein</fullName>
    </submittedName>
</protein>
<sequence>MNVIHGHQNLTKGGSARNVCSRYNIFNDIVRKLLVGVVDVYRQPPQEVKQTKNRPIL</sequence>
<organism evidence="1 2">
    <name type="scientific">Weissella hellenica</name>
    <dbReference type="NCBI Taxonomy" id="46256"/>
    <lineage>
        <taxon>Bacteria</taxon>
        <taxon>Bacillati</taxon>
        <taxon>Bacillota</taxon>
        <taxon>Bacilli</taxon>
        <taxon>Lactobacillales</taxon>
        <taxon>Lactobacillaceae</taxon>
        <taxon>Weissella</taxon>
    </lineage>
</organism>
<name>A0ABY0K1T2_WEIHE</name>
<proteinExistence type="predicted"/>
<comment type="caution">
    <text evidence="1">The sequence shown here is derived from an EMBL/GenBank/DDBJ whole genome shotgun (WGS) entry which is preliminary data.</text>
</comment>
<dbReference type="EMBL" id="FMAW01000010">
    <property type="protein sequence ID" value="SCC00187.1"/>
    <property type="molecule type" value="Genomic_DNA"/>
</dbReference>
<evidence type="ECO:0000313" key="1">
    <source>
        <dbReference type="EMBL" id="SCC00187.1"/>
    </source>
</evidence>
<keyword evidence="2" id="KW-1185">Reference proteome</keyword>
<reference evidence="1 2" key="1">
    <citation type="submission" date="2016-08" db="EMBL/GenBank/DDBJ databases">
        <authorList>
            <person name="Varghese N."/>
            <person name="Submissions Spin"/>
        </authorList>
    </citation>
    <scope>NUCLEOTIDE SEQUENCE [LARGE SCALE GENOMIC DNA]</scope>
    <source>
        <strain evidence="1 2">R-53116</strain>
    </source>
</reference>
<gene>
    <name evidence="1" type="ORF">GA0061075_11032</name>
</gene>
<dbReference type="Proteomes" id="UP000182448">
    <property type="component" value="Unassembled WGS sequence"/>
</dbReference>